<evidence type="ECO:0000256" key="1">
    <source>
        <dbReference type="SAM" id="MobiDB-lite"/>
    </source>
</evidence>
<keyword evidence="2" id="KW-0732">Signal</keyword>
<evidence type="ECO:0000313" key="4">
    <source>
        <dbReference type="Proteomes" id="UP000745663"/>
    </source>
</evidence>
<feature type="chain" id="PRO_5045912919" evidence="2">
    <location>
        <begin position="22"/>
        <end position="224"/>
    </location>
</feature>
<name>A0ABS2BZB1_9PSED</name>
<keyword evidence="4" id="KW-1185">Reference proteome</keyword>
<evidence type="ECO:0000256" key="2">
    <source>
        <dbReference type="SAM" id="SignalP"/>
    </source>
</evidence>
<comment type="caution">
    <text evidence="3">The sequence shown here is derived from an EMBL/GenBank/DDBJ whole genome shotgun (WGS) entry which is preliminary data.</text>
</comment>
<feature type="signal peptide" evidence="2">
    <location>
        <begin position="1"/>
        <end position="21"/>
    </location>
</feature>
<sequence>MKVFPNVALSALVALSSACFADDSDQILDRQKTMTNMEYKRDQLKLQADMADAYKKMSDAGFIVDADGNPLGVESLQKLGVAVRKQGSSPEVNPFQNAGSPIVPNAMPFMLEQPTMSGATPAPPNSPFSQQRSPMPGPPGLSKPEPQEQPASDDDEKKVLALQQVRGDSVTLRTNDGDRVLRVGEKVYDLTLTRFTVDKAYLKGPKGTQVVSIDWTTSKRYADD</sequence>
<accession>A0ABS2BZB1</accession>
<gene>
    <name evidence="3" type="ORF">H8F21_15480</name>
</gene>
<evidence type="ECO:0000313" key="3">
    <source>
        <dbReference type="EMBL" id="MBM5458968.1"/>
    </source>
</evidence>
<organism evidence="3 4">
    <name type="scientific">Pseudomonas arcuscaelestis</name>
    <dbReference type="NCBI Taxonomy" id="2710591"/>
    <lineage>
        <taxon>Bacteria</taxon>
        <taxon>Pseudomonadati</taxon>
        <taxon>Pseudomonadota</taxon>
        <taxon>Gammaproteobacteria</taxon>
        <taxon>Pseudomonadales</taxon>
        <taxon>Pseudomonadaceae</taxon>
        <taxon>Pseudomonas</taxon>
    </lineage>
</organism>
<dbReference type="EMBL" id="JACOPV010000009">
    <property type="protein sequence ID" value="MBM5458968.1"/>
    <property type="molecule type" value="Genomic_DNA"/>
</dbReference>
<reference evidence="3 4" key="1">
    <citation type="submission" date="2020-08" db="EMBL/GenBank/DDBJ databases">
        <title>Description of novel Pseudomonas species.</title>
        <authorList>
            <person name="Duman M."/>
            <person name="Mulet M."/>
            <person name="Altun S."/>
            <person name="Saticioglu I.B."/>
            <person name="Lalucat J."/>
            <person name="Garcia-Valdes E."/>
        </authorList>
    </citation>
    <scope>NUCLEOTIDE SEQUENCE [LARGE SCALE GENOMIC DNA]</scope>
    <source>
        <strain evidence="3 4">P66</strain>
    </source>
</reference>
<proteinExistence type="predicted"/>
<dbReference type="Proteomes" id="UP000745663">
    <property type="component" value="Unassembled WGS sequence"/>
</dbReference>
<dbReference type="RefSeq" id="WP_203584885.1">
    <property type="nucleotide sequence ID" value="NZ_JACOPV010000009.1"/>
</dbReference>
<feature type="region of interest" description="Disordered" evidence="1">
    <location>
        <begin position="113"/>
        <end position="156"/>
    </location>
</feature>
<dbReference type="PROSITE" id="PS51257">
    <property type="entry name" value="PROKAR_LIPOPROTEIN"/>
    <property type="match status" value="1"/>
</dbReference>
<protein>
    <submittedName>
        <fullName evidence="3">Uncharacterized protein</fullName>
    </submittedName>
</protein>